<dbReference type="EMBL" id="CP063310">
    <property type="protein sequence ID" value="QOS68682.1"/>
    <property type="molecule type" value="Genomic_DNA"/>
</dbReference>
<proteinExistence type="predicted"/>
<dbReference type="Gene3D" id="3.40.50.300">
    <property type="entry name" value="P-loop containing nucleotide triphosphate hydrolases"/>
    <property type="match status" value="1"/>
</dbReference>
<dbReference type="RefSeq" id="WP_160941973.1">
    <property type="nucleotide sequence ID" value="NZ_CP063310.1"/>
</dbReference>
<accession>A0A6L7IRC2</accession>
<protein>
    <submittedName>
        <fullName evidence="1">ATP-binding protein</fullName>
    </submittedName>
</protein>
<evidence type="ECO:0000313" key="2">
    <source>
        <dbReference type="Proteomes" id="UP000478463"/>
    </source>
</evidence>
<sequence length="370" mass="40610">MPPISVRNPFTPSFGQIPLHMAGRDLVIDDVVRAFETGIGDPNISTILIGARGSGKTALMSLLAHEAQGIGWLSVNVSALPGMLEDIAQQTKVAASGFVSSSPNAKIKSVGIPQILDIEWEHKTPDEPNWRIRMTEILEKLNALDVGLLITVDEARAGLDELVQLVSVYQHFVREERKVALLLAGLPGEVSSLLQDRSVSFFRRACQHHLGRIDDYEVARAMRRTIEDSGKSIDAPALDNAVVAVGGFPFMMQLVGYRAWQEAGSKDVIGEADVERGVRAAWHDMRARVLDATLNELSDGDVRFLAAMLDDDDVSRLADVAQRMGVSGNYAAQYRKRLIERGVIGSRGRGRIAFELPGLKDYLKEQLVDF</sequence>
<reference evidence="1 2" key="1">
    <citation type="submission" date="2020-10" db="EMBL/GenBank/DDBJ databases">
        <title>Eggerthella sp. nov., isolated from human feces.</title>
        <authorList>
            <person name="Yajun G."/>
        </authorList>
    </citation>
    <scope>NUCLEOTIDE SEQUENCE [LARGE SCALE GENOMIC DNA]</scope>
    <source>
        <strain evidence="1 2">HF-1101</strain>
    </source>
</reference>
<dbReference type="InterPro" id="IPR027417">
    <property type="entry name" value="P-loop_NTPase"/>
</dbReference>
<dbReference type="PANTHER" id="PTHR34301">
    <property type="entry name" value="DNA-BINDING PROTEIN-RELATED"/>
    <property type="match status" value="1"/>
</dbReference>
<keyword evidence="1" id="KW-0067">ATP-binding</keyword>
<dbReference type="SUPFAM" id="SSF52540">
    <property type="entry name" value="P-loop containing nucleoside triphosphate hydrolases"/>
    <property type="match status" value="1"/>
</dbReference>
<gene>
    <name evidence="1" type="ORF">GS424_002075</name>
</gene>
<organism evidence="1 2">
    <name type="scientific">Eggerthella guodeyinii</name>
    <dbReference type="NCBI Taxonomy" id="2690837"/>
    <lineage>
        <taxon>Bacteria</taxon>
        <taxon>Bacillati</taxon>
        <taxon>Actinomycetota</taxon>
        <taxon>Coriobacteriia</taxon>
        <taxon>Eggerthellales</taxon>
        <taxon>Eggerthellaceae</taxon>
        <taxon>Eggerthella</taxon>
    </lineage>
</organism>
<dbReference type="Proteomes" id="UP000478463">
    <property type="component" value="Chromosome"/>
</dbReference>
<evidence type="ECO:0000313" key="1">
    <source>
        <dbReference type="EMBL" id="QOS68682.1"/>
    </source>
</evidence>
<dbReference type="KEGG" id="egd:GS424_002075"/>
<name>A0A6L7IRC2_9ACTN</name>
<dbReference type="PANTHER" id="PTHR34301:SF8">
    <property type="entry name" value="ATPASE DOMAIN-CONTAINING PROTEIN"/>
    <property type="match status" value="1"/>
</dbReference>
<dbReference type="GO" id="GO:0005524">
    <property type="term" value="F:ATP binding"/>
    <property type="evidence" value="ECO:0007669"/>
    <property type="project" value="UniProtKB-KW"/>
</dbReference>
<dbReference type="AlphaFoldDB" id="A0A6L7IRC2"/>
<keyword evidence="1" id="KW-0547">Nucleotide-binding</keyword>